<accession>C9N063</accession>
<dbReference type="InterPro" id="IPR023179">
    <property type="entry name" value="GTP-bd_ortho_bundle_sf"/>
</dbReference>
<dbReference type="CDD" id="cd00882">
    <property type="entry name" value="Ras_like_GTPase"/>
    <property type="match status" value="1"/>
</dbReference>
<sequence>MIVGIPNVGKSKFINKFVNKNKARVGNTPGFTRGKQWIKIDEKLELLDTPGVLWPKFEDDEVAYNLAITGSIKDNVLQLEQVAMKFLDKLKDLGKIQNLVKVYNLEEYTIDEEIFRMENHKILEILEKRLGVSKNDEHNYEIISRRLLRDYRMGKIGKFFLEIPKN</sequence>
<gene>
    <name evidence="4" type="ORF">GCWU000323_02219</name>
</gene>
<keyword evidence="2" id="KW-0342">GTP-binding</keyword>
<comment type="caution">
    <text evidence="4">The sequence shown here is derived from an EMBL/GenBank/DDBJ whole genome shotgun (WGS) entry which is preliminary data.</text>
</comment>
<dbReference type="InterPro" id="IPR006073">
    <property type="entry name" value="GTP-bd"/>
</dbReference>
<dbReference type="PANTHER" id="PTHR45782">
    <property type="entry name" value="MITOCHONDRIAL RIBOSOME-ASSOCIATED GTPASE 1"/>
    <property type="match status" value="1"/>
</dbReference>
<evidence type="ECO:0000256" key="2">
    <source>
        <dbReference type="ARBA" id="ARBA00023134"/>
    </source>
</evidence>
<organism evidence="4 5">
    <name type="scientific">Leptotrichia hofstadii F0254</name>
    <dbReference type="NCBI Taxonomy" id="634994"/>
    <lineage>
        <taxon>Bacteria</taxon>
        <taxon>Fusobacteriati</taxon>
        <taxon>Fusobacteriota</taxon>
        <taxon>Fusobacteriia</taxon>
        <taxon>Fusobacteriales</taxon>
        <taxon>Leptotrichiaceae</taxon>
        <taxon>Leptotrichia</taxon>
    </lineage>
</organism>
<evidence type="ECO:0000313" key="5">
    <source>
        <dbReference type="Proteomes" id="UP000006233"/>
    </source>
</evidence>
<feature type="domain" description="G" evidence="3">
    <location>
        <begin position="1"/>
        <end position="68"/>
    </location>
</feature>
<dbReference type="InterPro" id="IPR027417">
    <property type="entry name" value="P-loop_NTPase"/>
</dbReference>
<dbReference type="AlphaFoldDB" id="C9N063"/>
<dbReference type="EMBL" id="ACVB02000026">
    <property type="protein sequence ID" value="EEX73550.1"/>
    <property type="molecule type" value="Genomic_DNA"/>
</dbReference>
<dbReference type="GO" id="GO:0003924">
    <property type="term" value="F:GTPase activity"/>
    <property type="evidence" value="ECO:0007669"/>
    <property type="project" value="TreeGrafter"/>
</dbReference>
<dbReference type="PANTHER" id="PTHR45782:SF4">
    <property type="entry name" value="MITOCHONDRIAL RIBOSOME-ASSOCIATED GTPASE 1"/>
    <property type="match status" value="1"/>
</dbReference>
<dbReference type="HOGENOM" id="CLU_113696_0_0_0"/>
<dbReference type="Gene3D" id="3.40.50.300">
    <property type="entry name" value="P-loop containing nucleotide triphosphate hydrolases"/>
    <property type="match status" value="1"/>
</dbReference>
<evidence type="ECO:0000259" key="3">
    <source>
        <dbReference type="Pfam" id="PF01926"/>
    </source>
</evidence>
<evidence type="ECO:0000313" key="4">
    <source>
        <dbReference type="EMBL" id="EEX73550.1"/>
    </source>
</evidence>
<dbReference type="GO" id="GO:0005525">
    <property type="term" value="F:GTP binding"/>
    <property type="evidence" value="ECO:0007669"/>
    <property type="project" value="UniProtKB-KW"/>
</dbReference>
<evidence type="ECO:0000256" key="1">
    <source>
        <dbReference type="ARBA" id="ARBA00022741"/>
    </source>
</evidence>
<dbReference type="Gene3D" id="1.10.1580.10">
    <property type="match status" value="1"/>
</dbReference>
<name>C9N063_9FUSO</name>
<reference evidence="4 5" key="1">
    <citation type="submission" date="2009-09" db="EMBL/GenBank/DDBJ databases">
        <authorList>
            <person name="Weinstock G."/>
            <person name="Sodergren E."/>
            <person name="Clifton S."/>
            <person name="Fulton L."/>
            <person name="Fulton B."/>
            <person name="Courtney L."/>
            <person name="Fronick C."/>
            <person name="Harrison M."/>
            <person name="Strong C."/>
            <person name="Farmer C."/>
            <person name="Delahaunty K."/>
            <person name="Markovic C."/>
            <person name="Hall O."/>
            <person name="Minx P."/>
            <person name="Tomlinson C."/>
            <person name="Mitreva M."/>
            <person name="Nelson J."/>
            <person name="Hou S."/>
            <person name="Wollam A."/>
            <person name="Pepin K.H."/>
            <person name="Johnson M."/>
            <person name="Bhonagiri V."/>
            <person name="Nash W.E."/>
            <person name="Warren W."/>
            <person name="Chinwalla A."/>
            <person name="Mardis E.R."/>
            <person name="Wilson R.K."/>
        </authorList>
    </citation>
    <scope>NUCLEOTIDE SEQUENCE [LARGE SCALE GENOMIC DNA]</scope>
    <source>
        <strain evidence="4 5">F0254</strain>
    </source>
</reference>
<dbReference type="STRING" id="634994.GCWU000323_02219"/>
<dbReference type="Proteomes" id="UP000006233">
    <property type="component" value="Unassembled WGS sequence"/>
</dbReference>
<keyword evidence="1" id="KW-0547">Nucleotide-binding</keyword>
<dbReference type="Pfam" id="PF01926">
    <property type="entry name" value="MMR_HSR1"/>
    <property type="match status" value="1"/>
</dbReference>
<proteinExistence type="predicted"/>
<dbReference type="SUPFAM" id="SSF52540">
    <property type="entry name" value="P-loop containing nucleoside triphosphate hydrolases"/>
    <property type="match status" value="1"/>
</dbReference>
<protein>
    <recommendedName>
        <fullName evidence="3">G domain-containing protein</fullName>
    </recommendedName>
</protein>
<dbReference type="GO" id="GO:0006412">
    <property type="term" value="P:translation"/>
    <property type="evidence" value="ECO:0007669"/>
    <property type="project" value="TreeGrafter"/>
</dbReference>
<dbReference type="eggNOG" id="COG1161">
    <property type="taxonomic scope" value="Bacteria"/>
</dbReference>